<keyword evidence="2" id="KW-1185">Reference proteome</keyword>
<organism evidence="1 2">
    <name type="scientific">Ascobolus immersus RN42</name>
    <dbReference type="NCBI Taxonomy" id="1160509"/>
    <lineage>
        <taxon>Eukaryota</taxon>
        <taxon>Fungi</taxon>
        <taxon>Dikarya</taxon>
        <taxon>Ascomycota</taxon>
        <taxon>Pezizomycotina</taxon>
        <taxon>Pezizomycetes</taxon>
        <taxon>Pezizales</taxon>
        <taxon>Ascobolaceae</taxon>
        <taxon>Ascobolus</taxon>
    </lineage>
</organism>
<name>A0A3N4HYP9_ASCIM</name>
<dbReference type="OrthoDB" id="3009558at2759"/>
<accession>A0A3N4HYP9</accession>
<dbReference type="AlphaFoldDB" id="A0A3N4HYP9"/>
<reference evidence="1 2" key="1">
    <citation type="journal article" date="2018" name="Nat. Ecol. Evol.">
        <title>Pezizomycetes genomes reveal the molecular basis of ectomycorrhizal truffle lifestyle.</title>
        <authorList>
            <person name="Murat C."/>
            <person name="Payen T."/>
            <person name="Noel B."/>
            <person name="Kuo A."/>
            <person name="Morin E."/>
            <person name="Chen J."/>
            <person name="Kohler A."/>
            <person name="Krizsan K."/>
            <person name="Balestrini R."/>
            <person name="Da Silva C."/>
            <person name="Montanini B."/>
            <person name="Hainaut M."/>
            <person name="Levati E."/>
            <person name="Barry K.W."/>
            <person name="Belfiori B."/>
            <person name="Cichocki N."/>
            <person name="Clum A."/>
            <person name="Dockter R.B."/>
            <person name="Fauchery L."/>
            <person name="Guy J."/>
            <person name="Iotti M."/>
            <person name="Le Tacon F."/>
            <person name="Lindquist E.A."/>
            <person name="Lipzen A."/>
            <person name="Malagnac F."/>
            <person name="Mello A."/>
            <person name="Molinier V."/>
            <person name="Miyauchi S."/>
            <person name="Poulain J."/>
            <person name="Riccioni C."/>
            <person name="Rubini A."/>
            <person name="Sitrit Y."/>
            <person name="Splivallo R."/>
            <person name="Traeger S."/>
            <person name="Wang M."/>
            <person name="Zifcakova L."/>
            <person name="Wipf D."/>
            <person name="Zambonelli A."/>
            <person name="Paolocci F."/>
            <person name="Nowrousian M."/>
            <person name="Ottonello S."/>
            <person name="Baldrian P."/>
            <person name="Spatafora J.W."/>
            <person name="Henrissat B."/>
            <person name="Nagy L.G."/>
            <person name="Aury J.M."/>
            <person name="Wincker P."/>
            <person name="Grigoriev I.V."/>
            <person name="Bonfante P."/>
            <person name="Martin F.M."/>
        </authorList>
    </citation>
    <scope>NUCLEOTIDE SEQUENCE [LARGE SCALE GENOMIC DNA]</scope>
    <source>
        <strain evidence="1 2">RN42</strain>
    </source>
</reference>
<gene>
    <name evidence="1" type="ORF">BJ508DRAFT_378403</name>
</gene>
<evidence type="ECO:0000313" key="1">
    <source>
        <dbReference type="EMBL" id="RPA78297.1"/>
    </source>
</evidence>
<dbReference type="Proteomes" id="UP000275078">
    <property type="component" value="Unassembled WGS sequence"/>
</dbReference>
<dbReference type="STRING" id="1160509.A0A3N4HYP9"/>
<protein>
    <submittedName>
        <fullName evidence="1">Uncharacterized protein</fullName>
    </submittedName>
</protein>
<proteinExistence type="predicted"/>
<sequence length="538" mass="60152">MSEFLRKRSNVEMPGYYYIELNRKRYDGLTNEQCSDLNHAAQLCKKIDDHSPINSEFIRNFHPLMQELDSVGVFDFPGEQTVWFSHDPRAGQERLYGGRVLHLVPRPVRPGRCFLPAPDPVLTLINPTKIQNDETIKVIQNLFKDCVDVRIYLAGAIHMVMPKADYDNYLEFGTYWPDTIGGLRCSLERQTLITPSSSSGSVAVGARAGALKSDKFYAATSALGVRLVLPDGRDVLTAATHGFVRMNVYPHPTSRNPINILRKLGHSLALTSAANYLARQPAVAWCVNQVADVYPVGKSVYFGLSTHLIGKITKRYDQPSPVLPYPAGYVHDLCLIADKEHQLPHMRTPKGFPKLRKQFGDPEEVLHGEPVLTMVHELQYAHFDEREKFKTLEGSVIGQGPLLEQIVDAASYNYVASSLGPQRSLLWRSIQTDLDSAEGASGSVLCVGKPTQEYVTAICFQNYQAPFPTPSAASLIPEHLAREGDELLHYKGGFLLPDEIRKSRIRINEVVRDASTWSGRHADAEVVGNRKSESMRIR</sequence>
<evidence type="ECO:0000313" key="2">
    <source>
        <dbReference type="Proteomes" id="UP000275078"/>
    </source>
</evidence>
<dbReference type="EMBL" id="ML119713">
    <property type="protein sequence ID" value="RPA78297.1"/>
    <property type="molecule type" value="Genomic_DNA"/>
</dbReference>